<gene>
    <name evidence="1" type="ORF">MAMT_01931</name>
</gene>
<evidence type="ECO:0000313" key="1">
    <source>
        <dbReference type="EMBL" id="VVM07793.1"/>
    </source>
</evidence>
<sequence length="183" mass="20735">MSMEKRHRKSKGVGVGRSFLPGPRWVAGWIVIGGLGPVSGFGQSAPSPQVRDLPPLRMHGEANLQGPIPEIRAPIERFFKDLLEGEIQRAFQELLVASRLSSRHDNVSVLMDKTAQAFTYYGKATGFEPYDTRAIGSRLFVVTYLLDLELQPLRWRFVYYRPEAAWKLIDIRVDDALDDLINH</sequence>
<name>A0A5E6MHL4_9BACT</name>
<evidence type="ECO:0000313" key="2">
    <source>
        <dbReference type="Proteomes" id="UP000334923"/>
    </source>
</evidence>
<dbReference type="EMBL" id="CABFVA020000112">
    <property type="protein sequence ID" value="VVM07793.1"/>
    <property type="molecule type" value="Genomic_DNA"/>
</dbReference>
<proteinExistence type="predicted"/>
<dbReference type="AlphaFoldDB" id="A0A5E6MHL4"/>
<accession>A0A5E6MHL4</accession>
<dbReference type="Proteomes" id="UP000334923">
    <property type="component" value="Unassembled WGS sequence"/>
</dbReference>
<reference evidence="1 2" key="1">
    <citation type="submission" date="2019-09" db="EMBL/GenBank/DDBJ databases">
        <authorList>
            <person name="Cremers G."/>
        </authorList>
    </citation>
    <scope>NUCLEOTIDE SEQUENCE [LARGE SCALE GENOMIC DNA]</scope>
    <source>
        <strain evidence="1">4A</strain>
    </source>
</reference>
<keyword evidence="2" id="KW-1185">Reference proteome</keyword>
<organism evidence="1 2">
    <name type="scientific">Methylacidimicrobium tartarophylax</name>
    <dbReference type="NCBI Taxonomy" id="1041768"/>
    <lineage>
        <taxon>Bacteria</taxon>
        <taxon>Pseudomonadati</taxon>
        <taxon>Verrucomicrobiota</taxon>
        <taxon>Methylacidimicrobium</taxon>
    </lineage>
</organism>
<protein>
    <submittedName>
        <fullName evidence="1">Uncharacterized protein</fullName>
    </submittedName>
</protein>